<dbReference type="OrthoDB" id="10266696at2759"/>
<dbReference type="Gene3D" id="1.20.1270.60">
    <property type="entry name" value="Arfaptin homology (AH) domain/BAR domain"/>
    <property type="match status" value="1"/>
</dbReference>
<dbReference type="Proteomes" id="UP001140094">
    <property type="component" value="Unassembled WGS sequence"/>
</dbReference>
<feature type="domain" description="BAR" evidence="3">
    <location>
        <begin position="9"/>
        <end position="233"/>
    </location>
</feature>
<dbReference type="EMBL" id="JANBUO010000126">
    <property type="protein sequence ID" value="KAJ2807254.1"/>
    <property type="molecule type" value="Genomic_DNA"/>
</dbReference>
<evidence type="ECO:0000313" key="4">
    <source>
        <dbReference type="EMBL" id="KAJ2807254.1"/>
    </source>
</evidence>
<evidence type="ECO:0000259" key="3">
    <source>
        <dbReference type="Pfam" id="PF16746"/>
    </source>
</evidence>
<dbReference type="GO" id="GO:0005096">
    <property type="term" value="F:GTPase activator activity"/>
    <property type="evidence" value="ECO:0007669"/>
    <property type="project" value="InterPro"/>
</dbReference>
<comment type="caution">
    <text evidence="4">The sequence shown here is derived from an EMBL/GenBank/DDBJ whole genome shotgun (WGS) entry which is preliminary data.</text>
</comment>
<sequence>MSCRELGLLDIENSLADSPRYRAQVRKFEEYAQALETGIQGLSKASRQLQASSADYSARQAEVVQRITQLSQLSPMGDATVDQRLADFADVIAEVERNRAMQSEQLQQIVVQPLEELSEGLLAQTKTARRRMDALQSDYESQLARLMGKKMTEPMLEQQEREVECAKSRYVSQQQRLSLDYNRLASVKKIELLEGFLSLMYAQYAFHHQAFSSLRDFEPAMRSLGEHIAQVRHQ</sequence>
<dbReference type="GO" id="GO:0005737">
    <property type="term" value="C:cytoplasm"/>
    <property type="evidence" value="ECO:0007669"/>
    <property type="project" value="InterPro"/>
</dbReference>
<evidence type="ECO:0000313" key="5">
    <source>
        <dbReference type="Proteomes" id="UP001140094"/>
    </source>
</evidence>
<dbReference type="SUPFAM" id="SSF103657">
    <property type="entry name" value="BAR/IMD domain-like"/>
    <property type="match status" value="1"/>
</dbReference>
<dbReference type="PANTHER" id="PTHR23180">
    <property type="entry name" value="CENTAURIN/ARF"/>
    <property type="match status" value="1"/>
</dbReference>
<keyword evidence="5" id="KW-1185">Reference proteome</keyword>
<accession>A0A9W8I4I4</accession>
<evidence type="ECO:0000256" key="2">
    <source>
        <dbReference type="ARBA" id="ARBA00022833"/>
    </source>
</evidence>
<dbReference type="InterPro" id="IPR004148">
    <property type="entry name" value="BAR_dom"/>
</dbReference>
<organism evidence="4 5">
    <name type="scientific">Coemansia guatemalensis</name>
    <dbReference type="NCBI Taxonomy" id="2761395"/>
    <lineage>
        <taxon>Eukaryota</taxon>
        <taxon>Fungi</taxon>
        <taxon>Fungi incertae sedis</taxon>
        <taxon>Zoopagomycota</taxon>
        <taxon>Kickxellomycotina</taxon>
        <taxon>Kickxellomycetes</taxon>
        <taxon>Kickxellales</taxon>
        <taxon>Kickxellaceae</taxon>
        <taxon>Coemansia</taxon>
    </lineage>
</organism>
<dbReference type="AlphaFoldDB" id="A0A9W8I4I4"/>
<name>A0A9W8I4I4_9FUNG</name>
<dbReference type="InterPro" id="IPR045258">
    <property type="entry name" value="ACAP1/2/3-like"/>
</dbReference>
<dbReference type="InterPro" id="IPR027267">
    <property type="entry name" value="AH/BAR_dom_sf"/>
</dbReference>
<evidence type="ECO:0000256" key="1">
    <source>
        <dbReference type="ARBA" id="ARBA00022723"/>
    </source>
</evidence>
<dbReference type="GO" id="GO:0046872">
    <property type="term" value="F:metal ion binding"/>
    <property type="evidence" value="ECO:0007669"/>
    <property type="project" value="UniProtKB-KW"/>
</dbReference>
<dbReference type="Pfam" id="PF16746">
    <property type="entry name" value="BAR_3"/>
    <property type="match status" value="1"/>
</dbReference>
<dbReference type="PANTHER" id="PTHR23180:SF160">
    <property type="entry name" value="ADP-RIBOSYLATION FACTOR GTPASE-ACTIVATING PROTEIN EFFECTOR PROTEIN 1"/>
    <property type="match status" value="1"/>
</dbReference>
<keyword evidence="1" id="KW-0479">Metal-binding</keyword>
<proteinExistence type="predicted"/>
<feature type="non-terminal residue" evidence="4">
    <location>
        <position position="234"/>
    </location>
</feature>
<keyword evidence="2" id="KW-0862">Zinc</keyword>
<protein>
    <recommendedName>
        <fullName evidence="3">BAR domain-containing protein</fullName>
    </recommendedName>
</protein>
<reference evidence="4" key="1">
    <citation type="submission" date="2022-07" db="EMBL/GenBank/DDBJ databases">
        <title>Phylogenomic reconstructions and comparative analyses of Kickxellomycotina fungi.</title>
        <authorList>
            <person name="Reynolds N.K."/>
            <person name="Stajich J.E."/>
            <person name="Barry K."/>
            <person name="Grigoriev I.V."/>
            <person name="Crous P."/>
            <person name="Smith M.E."/>
        </authorList>
    </citation>
    <scope>NUCLEOTIDE SEQUENCE</scope>
    <source>
        <strain evidence="4">NRRL 1565</strain>
    </source>
</reference>
<gene>
    <name evidence="4" type="ORF">H4R20_001367</name>
</gene>